<dbReference type="InterPro" id="IPR036291">
    <property type="entry name" value="NAD(P)-bd_dom_sf"/>
</dbReference>
<dbReference type="AlphaFoldDB" id="A0A1F6C4X4"/>
<dbReference type="EMBL" id="MFKF01000410">
    <property type="protein sequence ID" value="OGG44220.1"/>
    <property type="molecule type" value="Genomic_DNA"/>
</dbReference>
<dbReference type="GO" id="GO:0030497">
    <property type="term" value="P:fatty acid elongation"/>
    <property type="evidence" value="ECO:0007669"/>
    <property type="project" value="TreeGrafter"/>
</dbReference>
<dbReference type="FunFam" id="3.40.50.720:FF:000084">
    <property type="entry name" value="Short-chain dehydrogenase reductase"/>
    <property type="match status" value="1"/>
</dbReference>
<dbReference type="GO" id="GO:0016616">
    <property type="term" value="F:oxidoreductase activity, acting on the CH-OH group of donors, NAD or NADP as acceptor"/>
    <property type="evidence" value="ECO:0007669"/>
    <property type="project" value="TreeGrafter"/>
</dbReference>
<dbReference type="PRINTS" id="PR00080">
    <property type="entry name" value="SDRFAMILY"/>
</dbReference>
<dbReference type="Gene3D" id="3.40.50.720">
    <property type="entry name" value="NAD(P)-binding Rossmann-like Domain"/>
    <property type="match status" value="1"/>
</dbReference>
<comment type="caution">
    <text evidence="2">The sequence shown here is derived from an EMBL/GenBank/DDBJ whole genome shotgun (WGS) entry which is preliminary data.</text>
</comment>
<evidence type="ECO:0000256" key="1">
    <source>
        <dbReference type="ARBA" id="ARBA00006484"/>
    </source>
</evidence>
<dbReference type="PRINTS" id="PR00081">
    <property type="entry name" value="GDHRDH"/>
</dbReference>
<dbReference type="SUPFAM" id="SSF51735">
    <property type="entry name" value="NAD(P)-binding Rossmann-fold domains"/>
    <property type="match status" value="1"/>
</dbReference>
<dbReference type="PANTHER" id="PTHR42760:SF123">
    <property type="entry name" value="OXIDOREDUCTASE"/>
    <property type="match status" value="1"/>
</dbReference>
<accession>A0A1F6C4X4</accession>
<sequence length="262" mass="28427">MGKRDAPKPRPLALVTGAASGIGRATALRFAAEGIEVVALDRSGEALRALVAESAAIHACPFDLSRTGAIPRLVEGLTRKYGVFTVLVNNAAVWFSEPLVQIQDRNWDTTLRVNVTAPMALMRAIAPRMIEAGGGCIVNVASRNGFVSSVENMAYDASKAALIAMTRTAAGELAKHHIRVNAVCPGVIDTPPNRDLIQDRRFNRNYRKLIPMDRFGQPEDIAGVIHFLTTRDAGFITGQTIVADGGQMACQDWKRVFKMEEK</sequence>
<evidence type="ECO:0000313" key="3">
    <source>
        <dbReference type="Proteomes" id="UP000178606"/>
    </source>
</evidence>
<dbReference type="Pfam" id="PF13561">
    <property type="entry name" value="adh_short_C2"/>
    <property type="match status" value="1"/>
</dbReference>
<evidence type="ECO:0000313" key="2">
    <source>
        <dbReference type="EMBL" id="OGG44220.1"/>
    </source>
</evidence>
<organism evidence="2 3">
    <name type="scientific">Handelsmanbacteria sp. (strain RIFCSPLOWO2_12_FULL_64_10)</name>
    <dbReference type="NCBI Taxonomy" id="1817868"/>
    <lineage>
        <taxon>Bacteria</taxon>
        <taxon>Candidatus Handelsmaniibacteriota</taxon>
    </lineage>
</organism>
<gene>
    <name evidence="2" type="ORF">A3F84_09480</name>
</gene>
<dbReference type="Proteomes" id="UP000178606">
    <property type="component" value="Unassembled WGS sequence"/>
</dbReference>
<name>A0A1F6C4X4_HANXR</name>
<dbReference type="CDD" id="cd05233">
    <property type="entry name" value="SDR_c"/>
    <property type="match status" value="1"/>
</dbReference>
<proteinExistence type="inferred from homology"/>
<reference evidence="2 3" key="1">
    <citation type="journal article" date="2016" name="Nat. Commun.">
        <title>Thousands of microbial genomes shed light on interconnected biogeochemical processes in an aquifer system.</title>
        <authorList>
            <person name="Anantharaman K."/>
            <person name="Brown C.T."/>
            <person name="Hug L.A."/>
            <person name="Sharon I."/>
            <person name="Castelle C.J."/>
            <person name="Probst A.J."/>
            <person name="Thomas B.C."/>
            <person name="Singh A."/>
            <person name="Wilkins M.J."/>
            <person name="Karaoz U."/>
            <person name="Brodie E.L."/>
            <person name="Williams K.H."/>
            <person name="Hubbard S.S."/>
            <person name="Banfield J.F."/>
        </authorList>
    </citation>
    <scope>NUCLEOTIDE SEQUENCE [LARGE SCALE GENOMIC DNA]</scope>
    <source>
        <strain evidence="3">RIFCSPLOWO2_12_FULL_64_10</strain>
    </source>
</reference>
<comment type="similarity">
    <text evidence="1">Belongs to the short-chain dehydrogenases/reductases (SDR) family.</text>
</comment>
<evidence type="ECO:0008006" key="4">
    <source>
        <dbReference type="Google" id="ProtNLM"/>
    </source>
</evidence>
<dbReference type="InterPro" id="IPR002347">
    <property type="entry name" value="SDR_fam"/>
</dbReference>
<protein>
    <recommendedName>
        <fullName evidence="4">Oxidoreductase</fullName>
    </recommendedName>
</protein>
<dbReference type="PANTHER" id="PTHR42760">
    <property type="entry name" value="SHORT-CHAIN DEHYDROGENASES/REDUCTASES FAMILY MEMBER"/>
    <property type="match status" value="1"/>
</dbReference>